<feature type="compositionally biased region" description="Low complexity" evidence="1">
    <location>
        <begin position="89"/>
        <end position="98"/>
    </location>
</feature>
<dbReference type="AlphaFoldDB" id="A0ABD1U6J0"/>
<sequence length="113" mass="12280">MERDEGKGKSPGGKKDREKETEHQKQKPVGVEDASLKSKRSQENDEQNGPQIEPSGAVNSVGEKHVEERNTYDCAGFDDITTNARHSRSTSSLTGSSSPKALVRSFSCVAPFS</sequence>
<reference evidence="3" key="1">
    <citation type="submission" date="2024-07" db="EMBL/GenBank/DDBJ databases">
        <title>Two chromosome-level genome assemblies of Korean endemic species Abeliophyllum distichum and Forsythia ovata (Oleaceae).</title>
        <authorList>
            <person name="Jang H."/>
        </authorList>
    </citation>
    <scope>NUCLEOTIDE SEQUENCE [LARGE SCALE GENOMIC DNA]</scope>
</reference>
<feature type="compositionally biased region" description="Basic and acidic residues" evidence="1">
    <location>
        <begin position="62"/>
        <end position="71"/>
    </location>
</feature>
<accession>A0ABD1U6J0</accession>
<dbReference type="Proteomes" id="UP001604277">
    <property type="component" value="Unassembled WGS sequence"/>
</dbReference>
<dbReference type="EMBL" id="JBFOLJ010000007">
    <property type="protein sequence ID" value="KAL2520631.1"/>
    <property type="molecule type" value="Genomic_DNA"/>
</dbReference>
<protein>
    <submittedName>
        <fullName evidence="2">Uncharacterized protein</fullName>
    </submittedName>
</protein>
<evidence type="ECO:0000313" key="2">
    <source>
        <dbReference type="EMBL" id="KAL2520631.1"/>
    </source>
</evidence>
<name>A0ABD1U6J0_9LAMI</name>
<keyword evidence="3" id="KW-1185">Reference proteome</keyword>
<feature type="compositionally biased region" description="Basic and acidic residues" evidence="1">
    <location>
        <begin position="1"/>
        <end position="25"/>
    </location>
</feature>
<evidence type="ECO:0000313" key="3">
    <source>
        <dbReference type="Proteomes" id="UP001604277"/>
    </source>
</evidence>
<organism evidence="2 3">
    <name type="scientific">Forsythia ovata</name>
    <dbReference type="NCBI Taxonomy" id="205694"/>
    <lineage>
        <taxon>Eukaryota</taxon>
        <taxon>Viridiplantae</taxon>
        <taxon>Streptophyta</taxon>
        <taxon>Embryophyta</taxon>
        <taxon>Tracheophyta</taxon>
        <taxon>Spermatophyta</taxon>
        <taxon>Magnoliopsida</taxon>
        <taxon>eudicotyledons</taxon>
        <taxon>Gunneridae</taxon>
        <taxon>Pentapetalae</taxon>
        <taxon>asterids</taxon>
        <taxon>lamiids</taxon>
        <taxon>Lamiales</taxon>
        <taxon>Oleaceae</taxon>
        <taxon>Forsythieae</taxon>
        <taxon>Forsythia</taxon>
    </lineage>
</organism>
<gene>
    <name evidence="2" type="ORF">Fot_24554</name>
</gene>
<proteinExistence type="predicted"/>
<feature type="region of interest" description="Disordered" evidence="1">
    <location>
        <begin position="1"/>
        <end position="113"/>
    </location>
</feature>
<evidence type="ECO:0000256" key="1">
    <source>
        <dbReference type="SAM" id="MobiDB-lite"/>
    </source>
</evidence>
<feature type="compositionally biased region" description="Basic and acidic residues" evidence="1">
    <location>
        <begin position="34"/>
        <end position="43"/>
    </location>
</feature>
<comment type="caution">
    <text evidence="2">The sequence shown here is derived from an EMBL/GenBank/DDBJ whole genome shotgun (WGS) entry which is preliminary data.</text>
</comment>